<evidence type="ECO:0000313" key="2">
    <source>
        <dbReference type="Proteomes" id="UP000177159"/>
    </source>
</evidence>
<dbReference type="Proteomes" id="UP000177159">
    <property type="component" value="Unassembled WGS sequence"/>
</dbReference>
<proteinExistence type="predicted"/>
<name>A0A1F7H139_9BACT</name>
<comment type="caution">
    <text evidence="1">The sequence shown here is derived from an EMBL/GenBank/DDBJ whole genome shotgun (WGS) entry which is preliminary data.</text>
</comment>
<organism evidence="1 2">
    <name type="scientific">Candidatus Roizmanbacteria bacterium RIFCSPHIGHO2_02_FULL_37_24</name>
    <dbReference type="NCBI Taxonomy" id="1802037"/>
    <lineage>
        <taxon>Bacteria</taxon>
        <taxon>Candidatus Roizmaniibacteriota</taxon>
    </lineage>
</organism>
<sequence length="485" mass="56182">MATIREYIDEVRKERPILDNLVTKYGNESMWSVSERVLDRGKQQAHFYRPEFIPLFKRAFPYLPVDVLEQYEETLKSNPLISTADHHGPIDHPAFVSSNILLSLYGNITIPPILSFSSIPLNNASYPRGLLLGGPEGMKRFSFFGSRVRHETVNTVDALEFNSGTISNWTLENKKNFDSSELEFIESILKDFTRSSSVNDCNSYSEQVRIWNLWFWKKFFPNKHIYFNPIDDLTSTFFKEVLCKNSALPIYKVLFTLPQDKQERIFNGVYGAWKSDKLKSYSPGGGTWYFWGINKAKRMIPLRREGGKLTAHDKSFTSINWTPESLSEALFNKKIVPALITNYLVVGGHYGLYCSGGNNQVYYYGEIMKGYVKALENIGEFEEAKRVKKIDTSGVHQLLWLLFGKNKNKIIPLCSMNMFYIEKKLHNIMKIIDSIDFEIGFNIAAALLFPYIVSPQRRKEMNYTFEDTFIQLKNIMPNDLIFQEW</sequence>
<gene>
    <name evidence="1" type="ORF">A3C24_02055</name>
</gene>
<evidence type="ECO:0000313" key="1">
    <source>
        <dbReference type="EMBL" id="OGK24442.1"/>
    </source>
</evidence>
<reference evidence="1 2" key="1">
    <citation type="journal article" date="2016" name="Nat. Commun.">
        <title>Thousands of microbial genomes shed light on interconnected biogeochemical processes in an aquifer system.</title>
        <authorList>
            <person name="Anantharaman K."/>
            <person name="Brown C.T."/>
            <person name="Hug L.A."/>
            <person name="Sharon I."/>
            <person name="Castelle C.J."/>
            <person name="Probst A.J."/>
            <person name="Thomas B.C."/>
            <person name="Singh A."/>
            <person name="Wilkins M.J."/>
            <person name="Karaoz U."/>
            <person name="Brodie E.L."/>
            <person name="Williams K.H."/>
            <person name="Hubbard S.S."/>
            <person name="Banfield J.F."/>
        </authorList>
    </citation>
    <scope>NUCLEOTIDE SEQUENCE [LARGE SCALE GENOMIC DNA]</scope>
</reference>
<dbReference type="AlphaFoldDB" id="A0A1F7H139"/>
<accession>A0A1F7H139</accession>
<dbReference type="EMBL" id="MFZM01000007">
    <property type="protein sequence ID" value="OGK24442.1"/>
    <property type="molecule type" value="Genomic_DNA"/>
</dbReference>
<protein>
    <submittedName>
        <fullName evidence="1">Uncharacterized protein</fullName>
    </submittedName>
</protein>